<dbReference type="AlphaFoldDB" id="A0A645ARV1"/>
<dbReference type="SUPFAM" id="SSF54913">
    <property type="entry name" value="GlnB-like"/>
    <property type="match status" value="2"/>
</dbReference>
<name>A0A645ARV1_9ZZZZ</name>
<sequence length="221" mass="24124">MNNSTTHQIELMSVIVNHGDGSKIIKMAKQLGLPGGTVLLARGTARNSIWDFLGLADIRKEVVLMVAEREMAYHALDEIALVMAFEKPNHGIAYSTTVCKIAGSKSCSFDNITNHRGEDTMNYQAITVIVDKGKAEEVVDAAVKAGSKGATIINARGSGIHETSRLFAMDIEPEKEIVLILSQNEKVEDIVESIRQEMQIDVPGNGIIYVQPVNRTYGLVK</sequence>
<proteinExistence type="predicted"/>
<accession>A0A645ARV1</accession>
<reference evidence="1" key="1">
    <citation type="submission" date="2019-08" db="EMBL/GenBank/DDBJ databases">
        <authorList>
            <person name="Kucharzyk K."/>
            <person name="Murdoch R.W."/>
            <person name="Higgins S."/>
            <person name="Loffler F."/>
        </authorList>
    </citation>
    <scope>NUCLEOTIDE SEQUENCE</scope>
</reference>
<evidence type="ECO:0000313" key="1">
    <source>
        <dbReference type="EMBL" id="MPM55830.1"/>
    </source>
</evidence>
<evidence type="ECO:0008006" key="2">
    <source>
        <dbReference type="Google" id="ProtNLM"/>
    </source>
</evidence>
<gene>
    <name evidence="1" type="ORF">SDC9_102627</name>
</gene>
<dbReference type="InterPro" id="IPR015867">
    <property type="entry name" value="N-reg_PII/ATP_PRibTrfase_C"/>
</dbReference>
<organism evidence="1">
    <name type="scientific">bioreactor metagenome</name>
    <dbReference type="NCBI Taxonomy" id="1076179"/>
    <lineage>
        <taxon>unclassified sequences</taxon>
        <taxon>metagenomes</taxon>
        <taxon>ecological metagenomes</taxon>
    </lineage>
</organism>
<dbReference type="PROSITE" id="PS51343">
    <property type="entry name" value="PII_GLNB_DOM"/>
    <property type="match status" value="1"/>
</dbReference>
<dbReference type="InterPro" id="IPR002187">
    <property type="entry name" value="N-reg_PII"/>
</dbReference>
<dbReference type="EMBL" id="VSSQ01015457">
    <property type="protein sequence ID" value="MPM55830.1"/>
    <property type="molecule type" value="Genomic_DNA"/>
</dbReference>
<dbReference type="SMART" id="SM00938">
    <property type="entry name" value="P-II"/>
    <property type="match status" value="1"/>
</dbReference>
<dbReference type="InterPro" id="IPR011322">
    <property type="entry name" value="N-reg_PII-like_a/b"/>
</dbReference>
<dbReference type="Pfam" id="PF00543">
    <property type="entry name" value="P-II"/>
    <property type="match status" value="1"/>
</dbReference>
<comment type="caution">
    <text evidence="1">The sequence shown here is derived from an EMBL/GenBank/DDBJ whole genome shotgun (WGS) entry which is preliminary data.</text>
</comment>
<dbReference type="Gene3D" id="3.30.70.120">
    <property type="match status" value="2"/>
</dbReference>
<protein>
    <recommendedName>
        <fullName evidence="2">Nitrogen regulatory protein P-II</fullName>
    </recommendedName>
</protein>
<dbReference type="GO" id="GO:0006808">
    <property type="term" value="P:regulation of nitrogen utilization"/>
    <property type="evidence" value="ECO:0007669"/>
    <property type="project" value="InterPro"/>
</dbReference>
<dbReference type="GO" id="GO:0030234">
    <property type="term" value="F:enzyme regulator activity"/>
    <property type="evidence" value="ECO:0007669"/>
    <property type="project" value="InterPro"/>
</dbReference>